<feature type="domain" description="Alanine racemase N-terminal" evidence="1">
    <location>
        <begin position="45"/>
        <end position="289"/>
    </location>
</feature>
<dbReference type="Proteomes" id="UP000032120">
    <property type="component" value="Unassembled WGS sequence"/>
</dbReference>
<dbReference type="PANTHER" id="PTHR28004:SF2">
    <property type="entry name" value="D-SERINE DEHYDRATASE"/>
    <property type="match status" value="1"/>
</dbReference>
<dbReference type="PANTHER" id="PTHR28004">
    <property type="entry name" value="ZGC:162816-RELATED"/>
    <property type="match status" value="1"/>
</dbReference>
<sequence length="416" mass="43558">MTLDLAAPALRAAANAQPWLDPARYWGNLTDATAELSAPVIALSAEALSYNANDMLRRAGGLPIRVASKSVRVRGVLDAVLALPGYAGVLGYSLAEAVWLSETIDDIVVAYPTADRAAIAALAADPRAAERVTLMVDSPEQLDLIDSVVAPGKRPSIRVCLDFDASWRSKALGHIGVFRSPIFTAAGLREFAEHILTREGFTIAGVMSYEAQIAGVGDAPVGKPAAGIVMRAMQRASHAELVDRRAEALAAVRALVDLEFVNGGGTGSIERTVAEGGITEVAAGSGLFGPHLFDNYRSFTPAPAVAFALDVVRRPNEETATLLGGGWIASGPAAADRLPQLAWPQGLRYAPREAAGEVQSPVIGAAASSLRVGDRVWLRHTKSGEPMEHGNAVVPVTGAVAGDPMPTYRGEGKCFL</sequence>
<dbReference type="OrthoDB" id="2445260at2"/>
<protein>
    <submittedName>
        <fullName evidence="2">Alanine racemase</fullName>
    </submittedName>
</protein>
<dbReference type="InterPro" id="IPR029066">
    <property type="entry name" value="PLP-binding_barrel"/>
</dbReference>
<gene>
    <name evidence="2" type="ORF">SD72_11660</name>
</gene>
<dbReference type="Pfam" id="PF01168">
    <property type="entry name" value="Ala_racemase_N"/>
    <property type="match status" value="1"/>
</dbReference>
<proteinExistence type="predicted"/>
<comment type="caution">
    <text evidence="2">The sequence shown here is derived from an EMBL/GenBank/DDBJ whole genome shotgun (WGS) entry which is preliminary data.</text>
</comment>
<dbReference type="Gene3D" id="3.20.20.10">
    <property type="entry name" value="Alanine racemase"/>
    <property type="match status" value="1"/>
</dbReference>
<dbReference type="GO" id="GO:0036088">
    <property type="term" value="P:D-serine catabolic process"/>
    <property type="evidence" value="ECO:0007669"/>
    <property type="project" value="TreeGrafter"/>
</dbReference>
<organism evidence="2 3">
    <name type="scientific">Leucobacter komagatae</name>
    <dbReference type="NCBI Taxonomy" id="55969"/>
    <lineage>
        <taxon>Bacteria</taxon>
        <taxon>Bacillati</taxon>
        <taxon>Actinomycetota</taxon>
        <taxon>Actinomycetes</taxon>
        <taxon>Micrococcales</taxon>
        <taxon>Microbacteriaceae</taxon>
        <taxon>Leucobacter</taxon>
    </lineage>
</organism>
<dbReference type="GO" id="GO:0008721">
    <property type="term" value="F:D-serine ammonia-lyase activity"/>
    <property type="evidence" value="ECO:0007669"/>
    <property type="project" value="TreeGrafter"/>
</dbReference>
<evidence type="ECO:0000313" key="2">
    <source>
        <dbReference type="EMBL" id="KIP51997.1"/>
    </source>
</evidence>
<evidence type="ECO:0000313" key="3">
    <source>
        <dbReference type="Proteomes" id="UP000032120"/>
    </source>
</evidence>
<name>A0A0D0ILJ7_9MICO</name>
<dbReference type="SUPFAM" id="SSF51419">
    <property type="entry name" value="PLP-binding barrel"/>
    <property type="match status" value="1"/>
</dbReference>
<dbReference type="InterPro" id="IPR051466">
    <property type="entry name" value="D-amino_acid_metab_enzyme"/>
</dbReference>
<keyword evidence="3" id="KW-1185">Reference proteome</keyword>
<accession>A0A0D0ILJ7</accession>
<dbReference type="RefSeq" id="WP_042544647.1">
    <property type="nucleotide sequence ID" value="NZ_JXSQ01000017.1"/>
</dbReference>
<dbReference type="EMBL" id="JXSQ01000017">
    <property type="protein sequence ID" value="KIP51997.1"/>
    <property type="molecule type" value="Genomic_DNA"/>
</dbReference>
<dbReference type="InterPro" id="IPR001608">
    <property type="entry name" value="Ala_racemase_N"/>
</dbReference>
<evidence type="ECO:0000259" key="1">
    <source>
        <dbReference type="Pfam" id="PF01168"/>
    </source>
</evidence>
<reference evidence="2 3" key="1">
    <citation type="submission" date="2015-01" db="EMBL/GenBank/DDBJ databases">
        <title>Draft genome sequence of Leucobacter komagatae strain VKM ST2845.</title>
        <authorList>
            <person name="Karlyshev A.V."/>
            <person name="Kudryashova E.B."/>
        </authorList>
    </citation>
    <scope>NUCLEOTIDE SEQUENCE [LARGE SCALE GENOMIC DNA]</scope>
    <source>
        <strain evidence="2 3">VKM ST2845</strain>
    </source>
</reference>
<dbReference type="AlphaFoldDB" id="A0A0D0ILJ7"/>